<evidence type="ECO:0000313" key="4">
    <source>
        <dbReference type="Proteomes" id="UP001310386"/>
    </source>
</evidence>
<name>A0ABU5ZI50_9BACL</name>
<dbReference type="PANTHER" id="PTHR12526">
    <property type="entry name" value="GLYCOSYLTRANSFERASE"/>
    <property type="match status" value="1"/>
</dbReference>
<dbReference type="Pfam" id="PF11997">
    <property type="entry name" value="DUF3492"/>
    <property type="match status" value="1"/>
</dbReference>
<evidence type="ECO:0000259" key="1">
    <source>
        <dbReference type="Pfam" id="PF00534"/>
    </source>
</evidence>
<dbReference type="Proteomes" id="UP001310386">
    <property type="component" value="Unassembled WGS sequence"/>
</dbReference>
<dbReference type="RefSeq" id="WP_371753472.1">
    <property type="nucleotide sequence ID" value="NZ_JAYJLD010000007.1"/>
</dbReference>
<dbReference type="InterPro" id="IPR001296">
    <property type="entry name" value="Glyco_trans_1"/>
</dbReference>
<comment type="caution">
    <text evidence="3">The sequence shown here is derived from an EMBL/GenBank/DDBJ whole genome shotgun (WGS) entry which is preliminary data.</text>
</comment>
<evidence type="ECO:0000259" key="2">
    <source>
        <dbReference type="Pfam" id="PF11997"/>
    </source>
</evidence>
<dbReference type="SUPFAM" id="SSF53756">
    <property type="entry name" value="UDP-Glycosyltransferase/glycogen phosphorylase"/>
    <property type="match status" value="1"/>
</dbReference>
<dbReference type="Pfam" id="PF00534">
    <property type="entry name" value="Glycos_transf_1"/>
    <property type="match status" value="1"/>
</dbReference>
<dbReference type="Gene3D" id="3.40.50.2000">
    <property type="entry name" value="Glycogen Phosphorylase B"/>
    <property type="match status" value="2"/>
</dbReference>
<dbReference type="NCBIfam" id="NF038011">
    <property type="entry name" value="PelF"/>
    <property type="match status" value="1"/>
</dbReference>
<dbReference type="InterPro" id="IPR011990">
    <property type="entry name" value="TPR-like_helical_dom_sf"/>
</dbReference>
<feature type="domain" description="DUF3492" evidence="2">
    <location>
        <begin position="7"/>
        <end position="278"/>
    </location>
</feature>
<protein>
    <submittedName>
        <fullName evidence="3">GT4 family glycosyltransferase PelF</fullName>
    </submittedName>
</protein>
<gene>
    <name evidence="3" type="primary">pelF</name>
    <name evidence="3" type="ORF">VF724_06725</name>
</gene>
<organism evidence="3 4">
    <name type="scientific">Ferviditalea candida</name>
    <dbReference type="NCBI Taxonomy" id="3108399"/>
    <lineage>
        <taxon>Bacteria</taxon>
        <taxon>Bacillati</taxon>
        <taxon>Bacillota</taxon>
        <taxon>Bacilli</taxon>
        <taxon>Bacillales</taxon>
        <taxon>Paenibacillaceae</taxon>
        <taxon>Ferviditalea</taxon>
    </lineage>
</organism>
<reference evidence="3" key="1">
    <citation type="submission" date="2023-12" db="EMBL/GenBank/DDBJ databases">
        <title>Fervidustalea candida gen. nov., sp. nov., a novel member of the family Paenibacillaceae isolated from a geothermal area.</title>
        <authorList>
            <person name="Li W.-J."/>
            <person name="Jiao J.-Y."/>
            <person name="Chen Y."/>
        </authorList>
    </citation>
    <scope>NUCLEOTIDE SEQUENCE</scope>
    <source>
        <strain evidence="3">SYSU GA230002</strain>
    </source>
</reference>
<dbReference type="SUPFAM" id="SSF48452">
    <property type="entry name" value="TPR-like"/>
    <property type="match status" value="1"/>
</dbReference>
<feature type="domain" description="Glycosyl transferase family 1" evidence="1">
    <location>
        <begin position="304"/>
        <end position="464"/>
    </location>
</feature>
<evidence type="ECO:0000313" key="3">
    <source>
        <dbReference type="EMBL" id="MEB3101356.1"/>
    </source>
</evidence>
<dbReference type="InterPro" id="IPR022622">
    <property type="entry name" value="DUF3492"/>
</dbReference>
<dbReference type="EMBL" id="JAYJLD010000007">
    <property type="protein sequence ID" value="MEB3101356.1"/>
    <property type="molecule type" value="Genomic_DNA"/>
</dbReference>
<proteinExistence type="predicted"/>
<dbReference type="Gene3D" id="1.25.40.10">
    <property type="entry name" value="Tetratricopeptide repeat domain"/>
    <property type="match status" value="1"/>
</dbReference>
<accession>A0ABU5ZI50</accession>
<keyword evidence="4" id="KW-1185">Reference proteome</keyword>
<dbReference type="InterPro" id="IPR047691">
    <property type="entry name" value="PelF-like"/>
</dbReference>
<dbReference type="PANTHER" id="PTHR12526:SF630">
    <property type="entry name" value="GLYCOSYLTRANSFERASE"/>
    <property type="match status" value="1"/>
</dbReference>
<sequence length="587" mass="66574">MRQKIVVMLTTEGTYPFHQGGVSTWCDTLVTQLDDVEYIVYSILMNPFVTQKFKLPDTASLIKMPLWGTEEPSEHLSTPFSFNYLAKKRTTRKVIDDRFIPLFREMIEEILSLNKDPHRLAQIIFDLHLFFQEYEYKISFKSEAAWDAFKEIVFRHHADARNKLPRPDLYCLIQSLGWIYRFMNILNTPIPDVHIVHSSAAAFCGIPGALAKMKNRTPFLLTEHGIYVREQYLSLGKRDYSSFLNTFLIRLIQSVTSLNYAFADQVSPVCEYNTRWERKFEVPREKIQVIYNGVDPKLFTEAAPAPHKHPTVIAVARIDPLKDIMTLIKSAAIVRTKIPDVKFFVYGSVSVPEYYEQCLALCAQLKLDETVVFKGHVPNVSSVYHSGDVVALTSISEAFPYSVVEAMMSGKAIISTDVGGIREAIGNSGILIHPRDHEALADGLVKLLNNPELRALYGQEGRERALSHFTLERMLEQNLKSYLKLSLGSGDRLVLPAASTDAAARTARLRRQRLYAERAYAFMLNGLYQDAIKHFQLALLEVPGSPSAPVLLMEIAEIYNQMGDFDKAFAALDKQEILTFLLESKSA</sequence>